<organism evidence="2 3">
    <name type="scientific">Ciona intestinalis</name>
    <name type="common">Transparent sea squirt</name>
    <name type="synonym">Ascidia intestinalis</name>
    <dbReference type="NCBI Taxonomy" id="7719"/>
    <lineage>
        <taxon>Eukaryota</taxon>
        <taxon>Metazoa</taxon>
        <taxon>Chordata</taxon>
        <taxon>Tunicata</taxon>
        <taxon>Ascidiacea</taxon>
        <taxon>Phlebobranchia</taxon>
        <taxon>Cionidae</taxon>
        <taxon>Ciona</taxon>
    </lineage>
</organism>
<reference evidence="2" key="4">
    <citation type="submission" date="2025-09" db="UniProtKB">
        <authorList>
            <consortium name="Ensembl"/>
        </authorList>
    </citation>
    <scope>IDENTIFICATION</scope>
</reference>
<name>F7AUX5_CIOIN</name>
<sequence length="93" mass="10573">YLADNTDPVISDLQRYVVLYPLCDLADTPSFKDSNEEGLETSLAAIVLFGAVSCGCQLYIALFHLGYFTHSTTRNRRYENFENITNDEIFHTN</sequence>
<keyword evidence="1" id="KW-0812">Transmembrane</keyword>
<evidence type="ECO:0000256" key="1">
    <source>
        <dbReference type="SAM" id="Phobius"/>
    </source>
</evidence>
<accession>F7AUX5</accession>
<reference evidence="2" key="2">
    <citation type="journal article" date="2008" name="Genome Biol.">
        <title>Improved genome assembly and evidence-based global gene model set for the chordate Ciona intestinalis: new insight into intron and operon populations.</title>
        <authorList>
            <person name="Satou Y."/>
            <person name="Mineta K."/>
            <person name="Ogasawara M."/>
            <person name="Sasakura Y."/>
            <person name="Shoguchi E."/>
            <person name="Ueno K."/>
            <person name="Yamada L."/>
            <person name="Matsumoto J."/>
            <person name="Wasserscheid J."/>
            <person name="Dewar K."/>
            <person name="Wiley G.B."/>
            <person name="Macmil S.L."/>
            <person name="Roe B.A."/>
            <person name="Zeller R.W."/>
            <person name="Hastings K.E."/>
            <person name="Lemaire P."/>
            <person name="Lindquist E."/>
            <person name="Endo T."/>
            <person name="Hotta K."/>
            <person name="Inaba K."/>
        </authorList>
    </citation>
    <scope>NUCLEOTIDE SEQUENCE [LARGE SCALE GENOMIC DNA]</scope>
    <source>
        <strain evidence="2">wild type</strain>
    </source>
</reference>
<feature type="transmembrane region" description="Helical" evidence="1">
    <location>
        <begin position="43"/>
        <end position="68"/>
    </location>
</feature>
<dbReference type="AlphaFoldDB" id="F7AUX5"/>
<evidence type="ECO:0000313" key="3">
    <source>
        <dbReference type="Proteomes" id="UP000008144"/>
    </source>
</evidence>
<reference evidence="2" key="3">
    <citation type="submission" date="2025-08" db="UniProtKB">
        <authorList>
            <consortium name="Ensembl"/>
        </authorList>
    </citation>
    <scope>IDENTIFICATION</scope>
</reference>
<dbReference type="EMBL" id="EAAA01000350">
    <property type="status" value="NOT_ANNOTATED_CDS"/>
    <property type="molecule type" value="Genomic_DNA"/>
</dbReference>
<proteinExistence type="predicted"/>
<keyword evidence="1" id="KW-0472">Membrane</keyword>
<keyword evidence="1" id="KW-1133">Transmembrane helix</keyword>
<evidence type="ECO:0000313" key="2">
    <source>
        <dbReference type="Ensembl" id="ENSCINP00000023351.2"/>
    </source>
</evidence>
<dbReference type="Proteomes" id="UP000008144">
    <property type="component" value="Chromosome 1"/>
</dbReference>
<dbReference type="Ensembl" id="ENSCINT00000023597.2">
    <property type="protein sequence ID" value="ENSCINP00000023351.2"/>
    <property type="gene ID" value="ENSCING00000012534.2"/>
</dbReference>
<protein>
    <submittedName>
        <fullName evidence="2">Uncharacterized protein</fullName>
    </submittedName>
</protein>
<dbReference type="InParanoid" id="F7AUX5"/>
<reference evidence="3" key="1">
    <citation type="journal article" date="2002" name="Science">
        <title>The draft genome of Ciona intestinalis: insights into chordate and vertebrate origins.</title>
        <authorList>
            <person name="Dehal P."/>
            <person name="Satou Y."/>
            <person name="Campbell R.K."/>
            <person name="Chapman J."/>
            <person name="Degnan B."/>
            <person name="De Tomaso A."/>
            <person name="Davidson B."/>
            <person name="Di Gregorio A."/>
            <person name="Gelpke M."/>
            <person name="Goodstein D.M."/>
            <person name="Harafuji N."/>
            <person name="Hastings K.E."/>
            <person name="Ho I."/>
            <person name="Hotta K."/>
            <person name="Huang W."/>
            <person name="Kawashima T."/>
            <person name="Lemaire P."/>
            <person name="Martinez D."/>
            <person name="Meinertzhagen I.A."/>
            <person name="Necula S."/>
            <person name="Nonaka M."/>
            <person name="Putnam N."/>
            <person name="Rash S."/>
            <person name="Saiga H."/>
            <person name="Satake M."/>
            <person name="Terry A."/>
            <person name="Yamada L."/>
            <person name="Wang H.G."/>
            <person name="Awazu S."/>
            <person name="Azumi K."/>
            <person name="Boore J."/>
            <person name="Branno M."/>
            <person name="Chin-Bow S."/>
            <person name="DeSantis R."/>
            <person name="Doyle S."/>
            <person name="Francino P."/>
            <person name="Keys D.N."/>
            <person name="Haga S."/>
            <person name="Hayashi H."/>
            <person name="Hino K."/>
            <person name="Imai K.S."/>
            <person name="Inaba K."/>
            <person name="Kano S."/>
            <person name="Kobayashi K."/>
            <person name="Kobayashi M."/>
            <person name="Lee B.I."/>
            <person name="Makabe K.W."/>
            <person name="Manohar C."/>
            <person name="Matassi G."/>
            <person name="Medina M."/>
            <person name="Mochizuki Y."/>
            <person name="Mount S."/>
            <person name="Morishita T."/>
            <person name="Miura S."/>
            <person name="Nakayama A."/>
            <person name="Nishizaka S."/>
            <person name="Nomoto H."/>
            <person name="Ohta F."/>
            <person name="Oishi K."/>
            <person name="Rigoutsos I."/>
            <person name="Sano M."/>
            <person name="Sasaki A."/>
            <person name="Sasakura Y."/>
            <person name="Shoguchi E."/>
            <person name="Shin-i T."/>
            <person name="Spagnuolo A."/>
            <person name="Stainier D."/>
            <person name="Suzuki M.M."/>
            <person name="Tassy O."/>
            <person name="Takatori N."/>
            <person name="Tokuoka M."/>
            <person name="Yagi K."/>
            <person name="Yoshizaki F."/>
            <person name="Wada S."/>
            <person name="Zhang C."/>
            <person name="Hyatt P.D."/>
            <person name="Larimer F."/>
            <person name="Detter C."/>
            <person name="Doggett N."/>
            <person name="Glavina T."/>
            <person name="Hawkins T."/>
            <person name="Richardson P."/>
            <person name="Lucas S."/>
            <person name="Kohara Y."/>
            <person name="Levine M."/>
            <person name="Satoh N."/>
            <person name="Rokhsar D.S."/>
        </authorList>
    </citation>
    <scope>NUCLEOTIDE SEQUENCE [LARGE SCALE GENOMIC DNA]</scope>
</reference>
<dbReference type="HOGENOM" id="CLU_2404960_0_0_1"/>
<keyword evidence="3" id="KW-1185">Reference proteome</keyword>